<protein>
    <recommendedName>
        <fullName evidence="6">subtilisin</fullName>
        <ecNumber evidence="6">3.4.21.62</ecNumber>
    </recommendedName>
</protein>
<dbReference type="SUPFAM" id="SSF52743">
    <property type="entry name" value="Subtilisin-like"/>
    <property type="match status" value="1"/>
</dbReference>
<feature type="region of interest" description="Disordered" evidence="9">
    <location>
        <begin position="1"/>
        <end position="27"/>
    </location>
</feature>
<keyword evidence="4 7" id="KW-0720">Serine protease</keyword>
<dbReference type="Proteomes" id="UP001054902">
    <property type="component" value="Unassembled WGS sequence"/>
</dbReference>
<comment type="similarity">
    <text evidence="1 7 8">Belongs to the peptidase S8 family.</text>
</comment>
<reference evidence="11 12" key="1">
    <citation type="journal article" date="2021" name="Sci. Rep.">
        <title>The genome of the diatom Chaetoceros tenuissimus carries an ancient integrated fragment of an extant virus.</title>
        <authorList>
            <person name="Hongo Y."/>
            <person name="Kimura K."/>
            <person name="Takaki Y."/>
            <person name="Yoshida Y."/>
            <person name="Baba S."/>
            <person name="Kobayashi G."/>
            <person name="Nagasaki K."/>
            <person name="Hano T."/>
            <person name="Tomaru Y."/>
        </authorList>
    </citation>
    <scope>NUCLEOTIDE SEQUENCE [LARGE SCALE GENOMIC DNA]</scope>
    <source>
        <strain evidence="11 12">NIES-3715</strain>
    </source>
</reference>
<keyword evidence="2 7" id="KW-0645">Protease</keyword>
<dbReference type="InterPro" id="IPR015500">
    <property type="entry name" value="Peptidase_S8_subtilisin-rel"/>
</dbReference>
<gene>
    <name evidence="11" type="ORF">CTEN210_14454</name>
</gene>
<dbReference type="PROSITE" id="PS00136">
    <property type="entry name" value="SUBTILASE_ASP"/>
    <property type="match status" value="1"/>
</dbReference>
<feature type="active site" description="Charge relay system" evidence="7">
    <location>
        <position position="260"/>
    </location>
</feature>
<evidence type="ECO:0000256" key="9">
    <source>
        <dbReference type="SAM" id="MobiDB-lite"/>
    </source>
</evidence>
<dbReference type="Pfam" id="PF00082">
    <property type="entry name" value="Peptidase_S8"/>
    <property type="match status" value="1"/>
</dbReference>
<comment type="catalytic activity">
    <reaction evidence="5">
        <text>Hydrolysis of proteins with broad specificity for peptide bonds, and a preference for a large uncharged residue in P1. Hydrolyzes peptide amides.</text>
        <dbReference type="EC" id="3.4.21.62"/>
    </reaction>
</comment>
<name>A0AAD3HCE7_9STRA</name>
<dbReference type="PROSITE" id="PS00138">
    <property type="entry name" value="SUBTILASE_SER"/>
    <property type="match status" value="1"/>
</dbReference>
<evidence type="ECO:0000256" key="2">
    <source>
        <dbReference type="ARBA" id="ARBA00022670"/>
    </source>
</evidence>
<evidence type="ECO:0000256" key="1">
    <source>
        <dbReference type="ARBA" id="ARBA00011073"/>
    </source>
</evidence>
<evidence type="ECO:0000256" key="3">
    <source>
        <dbReference type="ARBA" id="ARBA00022801"/>
    </source>
</evidence>
<evidence type="ECO:0000256" key="7">
    <source>
        <dbReference type="PROSITE-ProRule" id="PRU01240"/>
    </source>
</evidence>
<evidence type="ECO:0000256" key="6">
    <source>
        <dbReference type="ARBA" id="ARBA00023619"/>
    </source>
</evidence>
<dbReference type="InterPro" id="IPR036852">
    <property type="entry name" value="Peptidase_S8/S53_dom_sf"/>
</dbReference>
<organism evidence="11 12">
    <name type="scientific">Chaetoceros tenuissimus</name>
    <dbReference type="NCBI Taxonomy" id="426638"/>
    <lineage>
        <taxon>Eukaryota</taxon>
        <taxon>Sar</taxon>
        <taxon>Stramenopiles</taxon>
        <taxon>Ochrophyta</taxon>
        <taxon>Bacillariophyta</taxon>
        <taxon>Coscinodiscophyceae</taxon>
        <taxon>Chaetocerotophycidae</taxon>
        <taxon>Chaetocerotales</taxon>
        <taxon>Chaetocerotaceae</taxon>
        <taxon>Chaetoceros</taxon>
    </lineage>
</organism>
<dbReference type="Gene3D" id="3.40.50.200">
    <property type="entry name" value="Peptidase S8/S53 domain"/>
    <property type="match status" value="1"/>
</dbReference>
<feature type="compositionally biased region" description="Polar residues" evidence="9">
    <location>
        <begin position="1"/>
        <end position="10"/>
    </location>
</feature>
<dbReference type="PANTHER" id="PTHR43806">
    <property type="entry name" value="PEPTIDASE S8"/>
    <property type="match status" value="1"/>
</dbReference>
<dbReference type="PRINTS" id="PR00723">
    <property type="entry name" value="SUBTILISIN"/>
</dbReference>
<evidence type="ECO:0000256" key="5">
    <source>
        <dbReference type="ARBA" id="ARBA00023529"/>
    </source>
</evidence>
<evidence type="ECO:0000256" key="8">
    <source>
        <dbReference type="RuleBase" id="RU003355"/>
    </source>
</evidence>
<dbReference type="PANTHER" id="PTHR43806:SF11">
    <property type="entry name" value="CEREVISIN-RELATED"/>
    <property type="match status" value="1"/>
</dbReference>
<dbReference type="InterPro" id="IPR000209">
    <property type="entry name" value="Peptidase_S8/S53_dom"/>
</dbReference>
<feature type="active site" description="Charge relay system" evidence="7">
    <location>
        <position position="77"/>
    </location>
</feature>
<accession>A0AAD3HCE7</accession>
<keyword evidence="12" id="KW-1185">Reference proteome</keyword>
<keyword evidence="3 7" id="KW-0378">Hydrolase</keyword>
<evidence type="ECO:0000256" key="4">
    <source>
        <dbReference type="ARBA" id="ARBA00022825"/>
    </source>
</evidence>
<feature type="domain" description="Peptidase S8/S53" evidence="10">
    <location>
        <begin position="68"/>
        <end position="278"/>
    </location>
</feature>
<dbReference type="GO" id="GO:0006508">
    <property type="term" value="P:proteolysis"/>
    <property type="evidence" value="ECO:0007669"/>
    <property type="project" value="UniProtKB-KW"/>
</dbReference>
<sequence>MGNGTSTSSGLLREPPTEPADSKESPKIPAVTILEEQEGDTVESLNVSLPEGIKITGGVKLRDQGYTGKGVKVAVIDSGVDKDHPGFNGKVVKQEWYRSGTPLSRDYHGTHVAGTVHLMAPDAEIYDYRVFGRSGEYSIDRAIALAIDQAIADGCAVINMSLGGPFPFGPIGAAVKRAYDAGIIVVCAAGNEGDDNPLTNEVSYPASYEECVSVAAVQKKDGLPVATFSSSNAQVDYSGIGVNVLSLQPGGGVLRLSGTSMACPHVCGFIACLLSKAKADERPDDEVITDDPTGGGFCGCCGDSAAANVVTNPKPRSDFGITDDASLRKVLNEKFLVDIGIKGPDNETGLGFLSYLSKDELMAILDTL</sequence>
<dbReference type="InterPro" id="IPR023827">
    <property type="entry name" value="Peptidase_S8_Asp-AS"/>
</dbReference>
<dbReference type="InterPro" id="IPR023828">
    <property type="entry name" value="Peptidase_S8_Ser-AS"/>
</dbReference>
<dbReference type="GO" id="GO:0004252">
    <property type="term" value="F:serine-type endopeptidase activity"/>
    <property type="evidence" value="ECO:0007669"/>
    <property type="project" value="UniProtKB-UniRule"/>
</dbReference>
<comment type="caution">
    <text evidence="11">The sequence shown here is derived from an EMBL/GenBank/DDBJ whole genome shotgun (WGS) entry which is preliminary data.</text>
</comment>
<evidence type="ECO:0000313" key="12">
    <source>
        <dbReference type="Proteomes" id="UP001054902"/>
    </source>
</evidence>
<dbReference type="EMBL" id="BLLK01000060">
    <property type="protein sequence ID" value="GFH57978.1"/>
    <property type="molecule type" value="Genomic_DNA"/>
</dbReference>
<proteinExistence type="inferred from homology"/>
<dbReference type="InterPro" id="IPR050131">
    <property type="entry name" value="Peptidase_S8_subtilisin-like"/>
</dbReference>
<evidence type="ECO:0000259" key="10">
    <source>
        <dbReference type="Pfam" id="PF00082"/>
    </source>
</evidence>
<dbReference type="AlphaFoldDB" id="A0AAD3HCE7"/>
<evidence type="ECO:0000313" key="11">
    <source>
        <dbReference type="EMBL" id="GFH57978.1"/>
    </source>
</evidence>
<dbReference type="PROSITE" id="PS51892">
    <property type="entry name" value="SUBTILASE"/>
    <property type="match status" value="1"/>
</dbReference>
<dbReference type="EC" id="3.4.21.62" evidence="6"/>
<feature type="active site" description="Charge relay system" evidence="7">
    <location>
        <position position="108"/>
    </location>
</feature>